<feature type="domain" description="Aerotolerance regulator N-terminal" evidence="2">
    <location>
        <begin position="13"/>
        <end position="85"/>
    </location>
</feature>
<evidence type="ECO:0008006" key="6">
    <source>
        <dbReference type="Google" id="ProtNLM"/>
    </source>
</evidence>
<keyword evidence="5" id="KW-1185">Reference proteome</keyword>
<dbReference type="Proteomes" id="UP000001887">
    <property type="component" value="Chromosome"/>
</dbReference>
<dbReference type="InterPro" id="IPR011933">
    <property type="entry name" value="Double_TM_dom"/>
</dbReference>
<dbReference type="eggNOG" id="COG5426">
    <property type="taxonomic scope" value="Bacteria"/>
</dbReference>
<evidence type="ECO:0000259" key="3">
    <source>
        <dbReference type="Pfam" id="PF13519"/>
    </source>
</evidence>
<dbReference type="EMBL" id="CP001848">
    <property type="protein sequence ID" value="ADB17579.1"/>
    <property type="molecule type" value="Genomic_DNA"/>
</dbReference>
<dbReference type="PANTHER" id="PTHR37464:SF1">
    <property type="entry name" value="BLL2463 PROTEIN"/>
    <property type="match status" value="1"/>
</dbReference>
<feature type="transmembrane region" description="Helical" evidence="1">
    <location>
        <begin position="12"/>
        <end position="33"/>
    </location>
</feature>
<proteinExistence type="predicted"/>
<dbReference type="SUPFAM" id="SSF53300">
    <property type="entry name" value="vWA-like"/>
    <property type="match status" value="1"/>
</dbReference>
<evidence type="ECO:0000256" key="1">
    <source>
        <dbReference type="SAM" id="Phobius"/>
    </source>
</evidence>
<dbReference type="InterPro" id="IPR029062">
    <property type="entry name" value="Class_I_gatase-like"/>
</dbReference>
<reference evidence="4 5" key="1">
    <citation type="journal article" date="2009" name="Stand. Genomic Sci.">
        <title>Complete genome sequence of Pirellula staleyi type strain (ATCC 27377).</title>
        <authorList>
            <person name="Clum A."/>
            <person name="Tindall B.J."/>
            <person name="Sikorski J."/>
            <person name="Ivanova N."/>
            <person name="Mavrommatis K."/>
            <person name="Lucas S."/>
            <person name="Glavina del Rio T."/>
            <person name="Nolan M."/>
            <person name="Chen F."/>
            <person name="Tice H."/>
            <person name="Pitluck S."/>
            <person name="Cheng J.F."/>
            <person name="Chertkov O."/>
            <person name="Brettin T."/>
            <person name="Han C."/>
            <person name="Detter J.C."/>
            <person name="Kuske C."/>
            <person name="Bruce D."/>
            <person name="Goodwin L."/>
            <person name="Ovchinikova G."/>
            <person name="Pati A."/>
            <person name="Mikhailova N."/>
            <person name="Chen A."/>
            <person name="Palaniappan K."/>
            <person name="Land M."/>
            <person name="Hauser L."/>
            <person name="Chang Y.J."/>
            <person name="Jeffries C.D."/>
            <person name="Chain P."/>
            <person name="Rohde M."/>
            <person name="Goker M."/>
            <person name="Bristow J."/>
            <person name="Eisen J.A."/>
            <person name="Markowitz V."/>
            <person name="Hugenholtz P."/>
            <person name="Kyrpides N.C."/>
            <person name="Klenk H.P."/>
            <person name="Lapidus A."/>
        </authorList>
    </citation>
    <scope>NUCLEOTIDE SEQUENCE [LARGE SCALE GENOMIC DNA]</scope>
    <source>
        <strain evidence="5">ATCC 27377 / DSM 6068 / ICPB 4128</strain>
    </source>
</reference>
<dbReference type="AlphaFoldDB" id="D2R8N8"/>
<dbReference type="HOGENOM" id="CLU_017817_0_0_0"/>
<keyword evidence="1" id="KW-0472">Membrane</keyword>
<dbReference type="OrthoDB" id="251556at2"/>
<keyword evidence="1" id="KW-0812">Transmembrane</keyword>
<dbReference type="PANTHER" id="PTHR37464">
    <property type="entry name" value="BLL2463 PROTEIN"/>
    <property type="match status" value="1"/>
</dbReference>
<dbReference type="InterPro" id="IPR036465">
    <property type="entry name" value="vWFA_dom_sf"/>
</dbReference>
<evidence type="ECO:0000313" key="4">
    <source>
        <dbReference type="EMBL" id="ADB17579.1"/>
    </source>
</evidence>
<dbReference type="STRING" id="530564.Psta_2914"/>
<dbReference type="NCBIfam" id="TIGR02226">
    <property type="entry name" value="two_anch"/>
    <property type="match status" value="1"/>
</dbReference>
<keyword evidence="1" id="KW-1133">Transmembrane helix</keyword>
<evidence type="ECO:0000313" key="5">
    <source>
        <dbReference type="Proteomes" id="UP000001887"/>
    </source>
</evidence>
<dbReference type="KEGG" id="psl:Psta_2914"/>
<dbReference type="InterPro" id="IPR002035">
    <property type="entry name" value="VWF_A"/>
</dbReference>
<dbReference type="Pfam" id="PF07584">
    <property type="entry name" value="BatA"/>
    <property type="match status" value="1"/>
</dbReference>
<protein>
    <recommendedName>
        <fullName evidence="6">VWFA domain-containing protein</fullName>
    </recommendedName>
</protein>
<organism evidence="4 5">
    <name type="scientific">Pirellula staleyi (strain ATCC 27377 / DSM 6068 / ICPB 4128)</name>
    <name type="common">Pirella staleyi</name>
    <dbReference type="NCBI Taxonomy" id="530564"/>
    <lineage>
        <taxon>Bacteria</taxon>
        <taxon>Pseudomonadati</taxon>
        <taxon>Planctomycetota</taxon>
        <taxon>Planctomycetia</taxon>
        <taxon>Pirellulales</taxon>
        <taxon>Pirellulaceae</taxon>
        <taxon>Pirellula</taxon>
    </lineage>
</organism>
<evidence type="ECO:0000259" key="2">
    <source>
        <dbReference type="Pfam" id="PF07584"/>
    </source>
</evidence>
<dbReference type="InterPro" id="IPR024163">
    <property type="entry name" value="Aerotolerance_reg_N"/>
</dbReference>
<accession>D2R8N8</accession>
<sequence length="746" mass="80100" precursor="true">MPLALPLAYWQLASAGMLVFAAAAAIPLVIHLLSKWRSREVKFAAMEFLIAAARKHSRRILLEQWLLLAVRTLVLLLLALAVANPLFVGLGTDRSESDGTRQLTILVVDSSFSMLTRDAISAAATPGESPDAIAPAAPLFTAYGKSRLEEAQRRMLSVIESSRQGDGFLLVQMADPPRATIGQVSFDASDVAEEVSNLEMLHGGADLRATLALVETLLEEAVRSHPRLTSRRVLLFTDLGRSTWSDTNSREISGKLKEISSSSVVSLIELGSRETGNLAITSLLPSEPIATTSRPFTIDAELQNFSPDDVSNRLLQLKVDGNIVAEQSLSIEANSKASASFTTSIAAPGEHLIEVHLADDALAIDNTRSLSMRVRSSVSVLLVGSRAASTRSLAIALAPELLTGSDVQVTEILESTLAEQTLSQYDCVMLAEVATITSSEAKMLADYVEAGGGLVVLLGSDTNIASYNQALLETIPLLPAKLEGPSPAGEFRVDPLDYLHPITAPFRGHDRSGLLTIPIWRHQKLLLRPSAIAAVGLSDGTPMLVEGAYGKGRVILSAIAASSDTIDSELDPPGPWSAWSSWPSFPPLVHRILDVAITPQLVARNALVGEDLSGEIPPEVATSEIEITLPDGSEQRVTATNVARQPRWQFAAPLLSGPYEVDFVGGNPLLKQVIAVNVDTRESDLTRIDAASLPREIQPSDASVSLQQESLRRQNTPAFRWILSALLGLLITESLIAWKLGKGTRR</sequence>
<gene>
    <name evidence="4" type="ordered locus">Psta_2914</name>
</gene>
<feature type="domain" description="VWFA" evidence="3">
    <location>
        <begin position="104"/>
        <end position="238"/>
    </location>
</feature>
<dbReference type="Gene3D" id="3.40.50.880">
    <property type="match status" value="1"/>
</dbReference>
<name>D2R8N8_PIRSD</name>
<feature type="transmembrane region" description="Helical" evidence="1">
    <location>
        <begin position="65"/>
        <end position="87"/>
    </location>
</feature>
<dbReference type="Gene3D" id="3.40.50.410">
    <property type="entry name" value="von Willebrand factor, type A domain"/>
    <property type="match status" value="1"/>
</dbReference>
<dbReference type="SUPFAM" id="SSF52317">
    <property type="entry name" value="Class I glutamine amidotransferase-like"/>
    <property type="match status" value="1"/>
</dbReference>
<dbReference type="Pfam" id="PF13519">
    <property type="entry name" value="VWA_2"/>
    <property type="match status" value="1"/>
</dbReference>
<dbReference type="CDD" id="cd03143">
    <property type="entry name" value="A4_beta-galactosidase_middle_domain"/>
    <property type="match status" value="1"/>
</dbReference>